<evidence type="ECO:0000313" key="11">
    <source>
        <dbReference type="Proteomes" id="UP001529510"/>
    </source>
</evidence>
<feature type="non-terminal residue" evidence="10">
    <location>
        <position position="1"/>
    </location>
</feature>
<keyword evidence="6" id="KW-0325">Glycoprotein</keyword>
<evidence type="ECO:0000259" key="9">
    <source>
        <dbReference type="PROSITE" id="PS50027"/>
    </source>
</evidence>
<dbReference type="Pfam" id="PF00053">
    <property type="entry name" value="EGF_laminin"/>
    <property type="match status" value="1"/>
</dbReference>
<comment type="subcellular location">
    <subcellularLocation>
        <location evidence="1">Secreted</location>
        <location evidence="1">Extracellular space</location>
        <location evidence="1">Extracellular matrix</location>
        <location evidence="1">Basement membrane</location>
    </subcellularLocation>
</comment>
<comment type="caution">
    <text evidence="8">Lacks conserved residue(s) required for the propagation of feature annotation.</text>
</comment>
<name>A0ABD0N403_CIRMR</name>
<keyword evidence="5 8" id="KW-1015">Disulfide bond</keyword>
<evidence type="ECO:0000256" key="1">
    <source>
        <dbReference type="ARBA" id="ARBA00004302"/>
    </source>
</evidence>
<feature type="domain" description="Laminin EGF-like" evidence="9">
    <location>
        <begin position="19"/>
        <end position="70"/>
    </location>
</feature>
<dbReference type="PANTHER" id="PTHR10574">
    <property type="entry name" value="NETRIN/LAMININ-RELATED"/>
    <property type="match status" value="1"/>
</dbReference>
<dbReference type="SUPFAM" id="SSF57196">
    <property type="entry name" value="EGF/Laminin"/>
    <property type="match status" value="1"/>
</dbReference>
<dbReference type="Proteomes" id="UP001529510">
    <property type="component" value="Unassembled WGS sequence"/>
</dbReference>
<evidence type="ECO:0000256" key="3">
    <source>
        <dbReference type="ARBA" id="ARBA00022737"/>
    </source>
</evidence>
<keyword evidence="2" id="KW-0732">Signal</keyword>
<accession>A0ABD0N403</accession>
<dbReference type="InterPro" id="IPR050440">
    <property type="entry name" value="Laminin/Netrin_ECM"/>
</dbReference>
<dbReference type="Gene3D" id="2.10.25.10">
    <property type="entry name" value="Laminin"/>
    <property type="match status" value="1"/>
</dbReference>
<dbReference type="SMART" id="SM00180">
    <property type="entry name" value="EGF_Lam"/>
    <property type="match status" value="1"/>
</dbReference>
<comment type="caution">
    <text evidence="10">The sequence shown here is derived from an EMBL/GenBank/DDBJ whole genome shotgun (WGS) entry which is preliminary data.</text>
</comment>
<keyword evidence="4" id="KW-0964">Secreted</keyword>
<dbReference type="CDD" id="cd00055">
    <property type="entry name" value="EGF_Lam"/>
    <property type="match status" value="1"/>
</dbReference>
<evidence type="ECO:0000313" key="10">
    <source>
        <dbReference type="EMBL" id="KAL0156030.1"/>
    </source>
</evidence>
<dbReference type="AlphaFoldDB" id="A0ABD0N403"/>
<evidence type="ECO:0000256" key="8">
    <source>
        <dbReference type="PROSITE-ProRule" id="PRU00460"/>
    </source>
</evidence>
<evidence type="ECO:0000256" key="6">
    <source>
        <dbReference type="ARBA" id="ARBA00023180"/>
    </source>
</evidence>
<evidence type="ECO:0000256" key="5">
    <source>
        <dbReference type="ARBA" id="ARBA00023157"/>
    </source>
</evidence>
<dbReference type="GO" id="GO:0005576">
    <property type="term" value="C:extracellular region"/>
    <property type="evidence" value="ECO:0007669"/>
    <property type="project" value="UniProtKB-ARBA"/>
</dbReference>
<dbReference type="PANTHER" id="PTHR10574:SF409">
    <property type="entry name" value="LAMININ SUBUNIT ALPHA-1"/>
    <property type="match status" value="1"/>
</dbReference>
<sequence length="70" mass="7380">CANGYYGDPAVPGQRCSACECNGNVDPAEEGHCDGRTGECLKCLGHTAGRHCERCADGFYGDAVTHKNCQ</sequence>
<protein>
    <recommendedName>
        <fullName evidence="9">Laminin EGF-like domain-containing protein</fullName>
    </recommendedName>
</protein>
<proteinExistence type="predicted"/>
<evidence type="ECO:0000256" key="7">
    <source>
        <dbReference type="ARBA" id="ARBA00023292"/>
    </source>
</evidence>
<feature type="disulfide bond" evidence="8">
    <location>
        <begin position="55"/>
        <end position="69"/>
    </location>
</feature>
<dbReference type="PROSITE" id="PS50027">
    <property type="entry name" value="EGF_LAM_2"/>
    <property type="match status" value="1"/>
</dbReference>
<keyword evidence="3" id="KW-0677">Repeat</keyword>
<keyword evidence="4" id="KW-0084">Basement membrane</keyword>
<dbReference type="PROSITE" id="PS01248">
    <property type="entry name" value="EGF_LAM_1"/>
    <property type="match status" value="1"/>
</dbReference>
<reference evidence="10 11" key="1">
    <citation type="submission" date="2024-05" db="EMBL/GenBank/DDBJ databases">
        <title>Genome sequencing and assembly of Indian major carp, Cirrhinus mrigala (Hamilton, 1822).</title>
        <authorList>
            <person name="Mohindra V."/>
            <person name="Chowdhury L.M."/>
            <person name="Lal K."/>
            <person name="Jena J.K."/>
        </authorList>
    </citation>
    <scope>NUCLEOTIDE SEQUENCE [LARGE SCALE GENOMIC DNA]</scope>
    <source>
        <strain evidence="10">CM1030</strain>
        <tissue evidence="10">Blood</tissue>
    </source>
</reference>
<keyword evidence="11" id="KW-1185">Reference proteome</keyword>
<organism evidence="10 11">
    <name type="scientific">Cirrhinus mrigala</name>
    <name type="common">Mrigala</name>
    <dbReference type="NCBI Taxonomy" id="683832"/>
    <lineage>
        <taxon>Eukaryota</taxon>
        <taxon>Metazoa</taxon>
        <taxon>Chordata</taxon>
        <taxon>Craniata</taxon>
        <taxon>Vertebrata</taxon>
        <taxon>Euteleostomi</taxon>
        <taxon>Actinopterygii</taxon>
        <taxon>Neopterygii</taxon>
        <taxon>Teleostei</taxon>
        <taxon>Ostariophysi</taxon>
        <taxon>Cypriniformes</taxon>
        <taxon>Cyprinidae</taxon>
        <taxon>Labeoninae</taxon>
        <taxon>Labeonini</taxon>
        <taxon>Cirrhinus</taxon>
    </lineage>
</organism>
<keyword evidence="7 8" id="KW-0424">Laminin EGF-like domain</keyword>
<evidence type="ECO:0000256" key="2">
    <source>
        <dbReference type="ARBA" id="ARBA00022729"/>
    </source>
</evidence>
<feature type="non-terminal residue" evidence="10">
    <location>
        <position position="70"/>
    </location>
</feature>
<dbReference type="EMBL" id="JAMKFB020000024">
    <property type="protein sequence ID" value="KAL0156030.1"/>
    <property type="molecule type" value="Genomic_DNA"/>
</dbReference>
<evidence type="ECO:0000256" key="4">
    <source>
        <dbReference type="ARBA" id="ARBA00022869"/>
    </source>
</evidence>
<gene>
    <name evidence="10" type="ORF">M9458_047276</name>
</gene>
<feature type="disulfide bond" evidence="8">
    <location>
        <begin position="43"/>
        <end position="52"/>
    </location>
</feature>
<keyword evidence="4" id="KW-0272">Extracellular matrix</keyword>
<dbReference type="InterPro" id="IPR002049">
    <property type="entry name" value="LE_dom"/>
</dbReference>
<dbReference type="GO" id="GO:0005604">
    <property type="term" value="C:basement membrane"/>
    <property type="evidence" value="ECO:0007669"/>
    <property type="project" value="UniProtKB-SubCell"/>
</dbReference>
<dbReference type="FunFam" id="2.10.25.10:FF:000051">
    <property type="entry name" value="Laminin subunit alpha 4"/>
    <property type="match status" value="1"/>
</dbReference>